<reference evidence="7" key="5">
    <citation type="submission" date="2025-09" db="UniProtKB">
        <authorList>
            <consortium name="Ensembl"/>
        </authorList>
    </citation>
    <scope>IDENTIFICATION</scope>
</reference>
<sequence>RLFMQNLVAPKIPDGDKVDFDASDIHRKRMEKDLLELQTLIEAHFEKRKKEEEELVALKDRIEKRRAERSDQQRIRAEKEKERLNRVAEEKARKEDEEVRKKVEEDAKKKKVLSNMSLHYGGYMQKNETRKGGKKQTEREKKRKILADRRKPFNIENLSDDKLKDKAQELADWLLLLEGEKFDLSEKLKRQRYEINVLRTRVSDHQKL</sequence>
<feature type="compositionally biased region" description="Basic and acidic residues" evidence="6">
    <location>
        <begin position="127"/>
        <end position="146"/>
    </location>
</feature>
<dbReference type="GO" id="GO:0006937">
    <property type="term" value="P:regulation of muscle contraction"/>
    <property type="evidence" value="ECO:0007669"/>
    <property type="project" value="InterPro"/>
</dbReference>
<dbReference type="STRING" id="7868.ENSCMIP00000028177"/>
<dbReference type="AlphaFoldDB" id="A0A4W3IGZ3"/>
<dbReference type="InterPro" id="IPR038077">
    <property type="entry name" value="Troponin_sf"/>
</dbReference>
<evidence type="ECO:0000256" key="6">
    <source>
        <dbReference type="SAM" id="MobiDB-lite"/>
    </source>
</evidence>
<accession>A0A4W3IGZ3</accession>
<keyword evidence="3" id="KW-0597">Phosphoprotein</keyword>
<dbReference type="Ensembl" id="ENSCMIT00000028623.1">
    <property type="protein sequence ID" value="ENSCMIP00000028177.1"/>
    <property type="gene ID" value="ENSCMIG00000012249.1"/>
</dbReference>
<comment type="similarity">
    <text evidence="2">Belongs to the troponin T family.</text>
</comment>
<protein>
    <submittedName>
        <fullName evidence="7">Troponin T2d, cardiac</fullName>
    </submittedName>
</protein>
<dbReference type="GO" id="GO:0030172">
    <property type="term" value="F:troponin C binding"/>
    <property type="evidence" value="ECO:0007669"/>
    <property type="project" value="TreeGrafter"/>
</dbReference>
<dbReference type="GeneTree" id="ENSGT00940000154709"/>
<dbReference type="Pfam" id="PF00992">
    <property type="entry name" value="Troponin"/>
    <property type="match status" value="1"/>
</dbReference>
<dbReference type="GO" id="GO:0005523">
    <property type="term" value="F:tropomyosin binding"/>
    <property type="evidence" value="ECO:0007669"/>
    <property type="project" value="TreeGrafter"/>
</dbReference>
<dbReference type="GO" id="GO:0045214">
    <property type="term" value="P:sarcomere organization"/>
    <property type="evidence" value="ECO:0007669"/>
    <property type="project" value="TreeGrafter"/>
</dbReference>
<dbReference type="OMA" id="TGYMQRT"/>
<dbReference type="SUPFAM" id="SSF90250">
    <property type="entry name" value="Troponin coil-coiled subunits"/>
    <property type="match status" value="1"/>
</dbReference>
<evidence type="ECO:0000256" key="3">
    <source>
        <dbReference type="ARBA" id="ARBA00022553"/>
    </source>
</evidence>
<dbReference type="FunFam" id="1.20.5.350:FF:000001">
    <property type="entry name" value="Troponin T, fast skeletal muscle"/>
    <property type="match status" value="1"/>
</dbReference>
<reference evidence="8" key="3">
    <citation type="journal article" date="2014" name="Nature">
        <title>Elephant shark genome provides unique insights into gnathostome evolution.</title>
        <authorList>
            <consortium name="International Elephant Shark Genome Sequencing Consortium"/>
            <person name="Venkatesh B."/>
            <person name="Lee A.P."/>
            <person name="Ravi V."/>
            <person name="Maurya A.K."/>
            <person name="Lian M.M."/>
            <person name="Swann J.B."/>
            <person name="Ohta Y."/>
            <person name="Flajnik M.F."/>
            <person name="Sutoh Y."/>
            <person name="Kasahara M."/>
            <person name="Hoon S."/>
            <person name="Gangu V."/>
            <person name="Roy S.W."/>
            <person name="Irimia M."/>
            <person name="Korzh V."/>
            <person name="Kondrychyn I."/>
            <person name="Lim Z.W."/>
            <person name="Tay B.H."/>
            <person name="Tohari S."/>
            <person name="Kong K.W."/>
            <person name="Ho S."/>
            <person name="Lorente-Galdos B."/>
            <person name="Quilez J."/>
            <person name="Marques-Bonet T."/>
            <person name="Raney B.J."/>
            <person name="Ingham P.W."/>
            <person name="Tay A."/>
            <person name="Hillier L.W."/>
            <person name="Minx P."/>
            <person name="Boehm T."/>
            <person name="Wilson R.K."/>
            <person name="Brenner S."/>
            <person name="Warren W.C."/>
        </authorList>
    </citation>
    <scope>NUCLEOTIDE SEQUENCE [LARGE SCALE GENOMIC DNA]</scope>
</reference>
<evidence type="ECO:0000313" key="8">
    <source>
        <dbReference type="Proteomes" id="UP000314986"/>
    </source>
</evidence>
<reference evidence="8" key="2">
    <citation type="journal article" date="2007" name="PLoS Biol.">
        <title>Survey sequencing and comparative analysis of the elephant shark (Callorhinchus milii) genome.</title>
        <authorList>
            <person name="Venkatesh B."/>
            <person name="Kirkness E.F."/>
            <person name="Loh Y.H."/>
            <person name="Halpern A.L."/>
            <person name="Lee A.P."/>
            <person name="Johnson J."/>
            <person name="Dandona N."/>
            <person name="Viswanathan L.D."/>
            <person name="Tay A."/>
            <person name="Venter J.C."/>
            <person name="Strausberg R.L."/>
            <person name="Brenner S."/>
        </authorList>
    </citation>
    <scope>NUCLEOTIDE SEQUENCE [LARGE SCALE GENOMIC DNA]</scope>
</reference>
<evidence type="ECO:0000256" key="2">
    <source>
        <dbReference type="ARBA" id="ARBA00008330"/>
    </source>
</evidence>
<dbReference type="InterPro" id="IPR027707">
    <property type="entry name" value="TNNT"/>
</dbReference>
<evidence type="ECO:0000313" key="7">
    <source>
        <dbReference type="Ensembl" id="ENSCMIP00000028177.1"/>
    </source>
</evidence>
<name>A0A4W3IGZ3_CALMI</name>
<dbReference type="GO" id="GO:0031013">
    <property type="term" value="F:troponin I binding"/>
    <property type="evidence" value="ECO:0007669"/>
    <property type="project" value="TreeGrafter"/>
</dbReference>
<dbReference type="GO" id="GO:0005861">
    <property type="term" value="C:troponin complex"/>
    <property type="evidence" value="ECO:0007669"/>
    <property type="project" value="InterPro"/>
</dbReference>
<dbReference type="Gene3D" id="1.20.5.350">
    <property type="match status" value="1"/>
</dbReference>
<keyword evidence="5" id="KW-0514">Muscle protein</keyword>
<dbReference type="InterPro" id="IPR001978">
    <property type="entry name" value="Troponin"/>
</dbReference>
<reference evidence="7" key="4">
    <citation type="submission" date="2025-08" db="UniProtKB">
        <authorList>
            <consortium name="Ensembl"/>
        </authorList>
    </citation>
    <scope>IDENTIFICATION</scope>
</reference>
<feature type="region of interest" description="Disordered" evidence="6">
    <location>
        <begin position="62"/>
        <end position="146"/>
    </location>
</feature>
<evidence type="ECO:0000256" key="5">
    <source>
        <dbReference type="ARBA" id="ARBA00023179"/>
    </source>
</evidence>
<proteinExistence type="inferred from homology"/>
<dbReference type="InParanoid" id="A0A4W3IGZ3"/>
<dbReference type="PANTHER" id="PTHR11521:SF5">
    <property type="entry name" value="TROPONIN T, CARDIAC MUSCLE"/>
    <property type="match status" value="1"/>
</dbReference>
<evidence type="ECO:0000256" key="1">
    <source>
        <dbReference type="ARBA" id="ARBA00003363"/>
    </source>
</evidence>
<comment type="function">
    <text evidence="1">Troponin T is the tropomyosin-binding subunit of troponin, the thin filament regulatory complex which confers calcium-sensitivity to striated muscle actomyosin ATPase activity.</text>
</comment>
<evidence type="ECO:0000256" key="4">
    <source>
        <dbReference type="ARBA" id="ARBA00022990"/>
    </source>
</evidence>
<reference evidence="8" key="1">
    <citation type="journal article" date="2006" name="Science">
        <title>Ancient noncoding elements conserved in the human genome.</title>
        <authorList>
            <person name="Venkatesh B."/>
            <person name="Kirkness E.F."/>
            <person name="Loh Y.H."/>
            <person name="Halpern A.L."/>
            <person name="Lee A.P."/>
            <person name="Johnson J."/>
            <person name="Dandona N."/>
            <person name="Viswanathan L.D."/>
            <person name="Tay A."/>
            <person name="Venter J.C."/>
            <person name="Strausberg R.L."/>
            <person name="Brenner S."/>
        </authorList>
    </citation>
    <scope>NUCLEOTIDE SEQUENCE [LARGE SCALE GENOMIC DNA]</scope>
</reference>
<dbReference type="Proteomes" id="UP000314986">
    <property type="component" value="Unassembled WGS sequence"/>
</dbReference>
<feature type="compositionally biased region" description="Basic and acidic residues" evidence="6">
    <location>
        <begin position="62"/>
        <end position="108"/>
    </location>
</feature>
<organism evidence="7 8">
    <name type="scientific">Callorhinchus milii</name>
    <name type="common">Ghost shark</name>
    <dbReference type="NCBI Taxonomy" id="7868"/>
    <lineage>
        <taxon>Eukaryota</taxon>
        <taxon>Metazoa</taxon>
        <taxon>Chordata</taxon>
        <taxon>Craniata</taxon>
        <taxon>Vertebrata</taxon>
        <taxon>Chondrichthyes</taxon>
        <taxon>Holocephali</taxon>
        <taxon>Chimaeriformes</taxon>
        <taxon>Callorhinchidae</taxon>
        <taxon>Callorhinchus</taxon>
    </lineage>
</organism>
<keyword evidence="4" id="KW-0007">Acetylation</keyword>
<dbReference type="PANTHER" id="PTHR11521">
    <property type="entry name" value="TROPONIN T"/>
    <property type="match status" value="1"/>
</dbReference>
<dbReference type="GO" id="GO:0060048">
    <property type="term" value="P:cardiac muscle contraction"/>
    <property type="evidence" value="ECO:0007669"/>
    <property type="project" value="TreeGrafter"/>
</dbReference>
<keyword evidence="8" id="KW-1185">Reference proteome</keyword>